<reference evidence="6" key="1">
    <citation type="journal article" date="2023" name="Mar. Drugs">
        <title>Gemmata algarum, a Novel Planctomycete Isolated from an Algal Mat, Displays Antimicrobial Activity.</title>
        <authorList>
            <person name="Kumar G."/>
            <person name="Kallscheuer N."/>
            <person name="Kashif M."/>
            <person name="Ahamad S."/>
            <person name="Jagadeeshwari U."/>
            <person name="Pannikurungottu S."/>
            <person name="Haufschild T."/>
            <person name="Kabuu M."/>
            <person name="Sasikala C."/>
            <person name="Jogler C."/>
            <person name="Ramana C."/>
        </authorList>
    </citation>
    <scope>NUCLEOTIDE SEQUENCE [LARGE SCALE GENOMIC DNA]</scope>
    <source>
        <strain evidence="6">JC673</strain>
    </source>
</reference>
<evidence type="ECO:0000256" key="3">
    <source>
        <dbReference type="PROSITE-ProRule" id="PRU00284"/>
    </source>
</evidence>
<comment type="similarity">
    <text evidence="2">Belongs to the methyl-accepting chemotaxis (MCP) protein family.</text>
</comment>
<dbReference type="PROSITE" id="PS50111">
    <property type="entry name" value="CHEMOTAXIS_TRANSDUC_2"/>
    <property type="match status" value="1"/>
</dbReference>
<evidence type="ECO:0000313" key="5">
    <source>
        <dbReference type="EMBL" id="MDY3559709.1"/>
    </source>
</evidence>
<feature type="non-terminal residue" evidence="5">
    <location>
        <position position="164"/>
    </location>
</feature>
<feature type="domain" description="Methyl-accepting transducer" evidence="4">
    <location>
        <begin position="1"/>
        <end position="128"/>
    </location>
</feature>
<dbReference type="PANTHER" id="PTHR43531:SF11">
    <property type="entry name" value="METHYL-ACCEPTING CHEMOTAXIS PROTEIN 3"/>
    <property type="match status" value="1"/>
</dbReference>
<dbReference type="Gene3D" id="1.10.287.950">
    <property type="entry name" value="Methyl-accepting chemotaxis protein"/>
    <property type="match status" value="1"/>
</dbReference>
<feature type="non-terminal residue" evidence="5">
    <location>
        <position position="1"/>
    </location>
</feature>
<sequence length="164" mass="17282">AAAGPGADAQVTARATIATLLTRMDQVRRAADEAVATLHRIEGIAGRVDRIQQSLDDVDAVAYALRILALNARVEAARAGPQGRGFAVVAAETGRQAEAIRGTAKSVRGMVDGLWGEVRESARRMRAALLRDDGAAELNRAAEVSREEGARALDALARAQADMQ</sequence>
<gene>
    <name evidence="5" type="ORF">R5W23_000867</name>
</gene>
<accession>A0ABU5F1H6</accession>
<protein>
    <submittedName>
        <fullName evidence="5">Methyl-accepting chemotaxis protein</fullName>
    </submittedName>
</protein>
<dbReference type="Pfam" id="PF00015">
    <property type="entry name" value="MCPsignal"/>
    <property type="match status" value="1"/>
</dbReference>
<evidence type="ECO:0000259" key="4">
    <source>
        <dbReference type="PROSITE" id="PS50111"/>
    </source>
</evidence>
<dbReference type="RefSeq" id="WP_320686419.1">
    <property type="nucleotide sequence ID" value="NZ_JAXBLV010000132.1"/>
</dbReference>
<dbReference type="InterPro" id="IPR051310">
    <property type="entry name" value="MCP_chemotaxis"/>
</dbReference>
<evidence type="ECO:0000256" key="1">
    <source>
        <dbReference type="ARBA" id="ARBA00022500"/>
    </source>
</evidence>
<keyword evidence="6" id="KW-1185">Reference proteome</keyword>
<comment type="caution">
    <text evidence="5">The sequence shown here is derived from an EMBL/GenBank/DDBJ whole genome shotgun (WGS) entry which is preliminary data.</text>
</comment>
<organism evidence="5 6">
    <name type="scientific">Gemmata algarum</name>
    <dbReference type="NCBI Taxonomy" id="2975278"/>
    <lineage>
        <taxon>Bacteria</taxon>
        <taxon>Pseudomonadati</taxon>
        <taxon>Planctomycetota</taxon>
        <taxon>Planctomycetia</taxon>
        <taxon>Gemmatales</taxon>
        <taxon>Gemmataceae</taxon>
        <taxon>Gemmata</taxon>
    </lineage>
</organism>
<evidence type="ECO:0000313" key="6">
    <source>
        <dbReference type="Proteomes" id="UP001272242"/>
    </source>
</evidence>
<keyword evidence="3" id="KW-0807">Transducer</keyword>
<dbReference type="PANTHER" id="PTHR43531">
    <property type="entry name" value="PROTEIN ICFG"/>
    <property type="match status" value="1"/>
</dbReference>
<name>A0ABU5F1H6_9BACT</name>
<keyword evidence="1" id="KW-0145">Chemotaxis</keyword>
<dbReference type="EMBL" id="JAXBLV010000132">
    <property type="protein sequence ID" value="MDY3559709.1"/>
    <property type="molecule type" value="Genomic_DNA"/>
</dbReference>
<dbReference type="SUPFAM" id="SSF58104">
    <property type="entry name" value="Methyl-accepting chemotaxis protein (MCP) signaling domain"/>
    <property type="match status" value="1"/>
</dbReference>
<dbReference type="Proteomes" id="UP001272242">
    <property type="component" value="Unassembled WGS sequence"/>
</dbReference>
<evidence type="ECO:0000256" key="2">
    <source>
        <dbReference type="ARBA" id="ARBA00029447"/>
    </source>
</evidence>
<proteinExistence type="inferred from homology"/>
<dbReference type="InterPro" id="IPR004089">
    <property type="entry name" value="MCPsignal_dom"/>
</dbReference>